<dbReference type="SUPFAM" id="SSF48452">
    <property type="entry name" value="TPR-like"/>
    <property type="match status" value="1"/>
</dbReference>
<dbReference type="PROSITE" id="PS51996">
    <property type="entry name" value="TR_MART"/>
    <property type="match status" value="1"/>
</dbReference>
<dbReference type="SUPFAM" id="SSF56399">
    <property type="entry name" value="ADP-ribosylation"/>
    <property type="match status" value="1"/>
</dbReference>
<evidence type="ECO:0000313" key="3">
    <source>
        <dbReference type="Proteomes" id="UP000663860"/>
    </source>
</evidence>
<gene>
    <name evidence="1" type="ORF">IZO911_LOCUS38378</name>
    <name evidence="2" type="ORF">KXQ929_LOCUS27597</name>
</gene>
<sequence length="719" mass="84319">MFESNKPGDQMKSFVQKAIEQQKIAIERSLIFIVVHDNEEQIERFKNIAMKNEDSAQRIFPFSNFDTFYDFIIEKVSSRPAIKIIILVGGQLVDDVVSSIHFCEQVQSILILNKSSISNEERESLKTYSKVKYMEDYHCHEFEHDLGQQFNIKEAEQTRFNDFPAFDLLPNDQFNEDNFPDLESIQRSFKQVDKKFLFRFLMIMSLRTASSFSSDKDNLIKLFETEYQTSSENIIRFKETYSSDKAIFFYTRDPFIYGQLNNALRTSNIDHLLSFQFIFQDICNELYKIMIPITDNQIFHVYRGQILKSVEMAELFIGYCKKSFIMTTSFLSTSKNRHTALGFLSATDHSPFDLNYSAVLFKITIRNRDRSFYFPFANISALSNHPEESEVLFTPGQIFNIDNFDVIWENNSNIFLFEISLNEKFDNIQTGLKSLFSTKNPWYLIGTILIENKQFDQAKELYMRLLSEYDDKNEQYECYSGLYGIAMNQNDQIEMQNIHRKMTEIRFNFIPPDLNSILKSMTEEESTNFYATFEHIKKMCSLISMTRPINEVLSFIQSDEFRAGSKQLQDSLYPCAKVLIKCGEYDQVIVILEYALKLINISPIMSKDSLEIIRCYMQLGHCYRELKLYDESLKHYNSIILEQRIQLPIDEQVELLIGFGKTLENINSFSDALDRYIEVAEIYKNYSMIGDTEQRHQLEEMIQQVLLHLIPADDSCKIS</sequence>
<dbReference type="InterPro" id="IPR019734">
    <property type="entry name" value="TPR_rpt"/>
</dbReference>
<dbReference type="InterPro" id="IPR011990">
    <property type="entry name" value="TPR-like_helical_dom_sf"/>
</dbReference>
<name>A0A815JCC4_9BILA</name>
<dbReference type="Proteomes" id="UP000663860">
    <property type="component" value="Unassembled WGS sequence"/>
</dbReference>
<dbReference type="SMART" id="SM00028">
    <property type="entry name" value="TPR"/>
    <property type="match status" value="3"/>
</dbReference>
<comment type="caution">
    <text evidence="1">The sequence shown here is derived from an EMBL/GenBank/DDBJ whole genome shotgun (WGS) entry which is preliminary data.</text>
</comment>
<dbReference type="Gene3D" id="1.25.40.10">
    <property type="entry name" value="Tetratricopeptide repeat domain"/>
    <property type="match status" value="1"/>
</dbReference>
<dbReference type="Pfam" id="PF13181">
    <property type="entry name" value="TPR_8"/>
    <property type="match status" value="2"/>
</dbReference>
<dbReference type="Proteomes" id="UP000663868">
    <property type="component" value="Unassembled WGS sequence"/>
</dbReference>
<dbReference type="AlphaFoldDB" id="A0A815JCC4"/>
<evidence type="ECO:0008006" key="4">
    <source>
        <dbReference type="Google" id="ProtNLM"/>
    </source>
</evidence>
<accession>A0A815JCC4</accession>
<protein>
    <recommendedName>
        <fullName evidence="4">NAD(P)(+)--arginine ADP-ribosyltransferase</fullName>
    </recommendedName>
</protein>
<evidence type="ECO:0000313" key="1">
    <source>
        <dbReference type="EMBL" id="CAF1380414.1"/>
    </source>
</evidence>
<reference evidence="1" key="1">
    <citation type="submission" date="2021-02" db="EMBL/GenBank/DDBJ databases">
        <authorList>
            <person name="Nowell W R."/>
        </authorList>
    </citation>
    <scope>NUCLEOTIDE SEQUENCE</scope>
</reference>
<dbReference type="Gene3D" id="3.90.176.10">
    <property type="entry name" value="Toxin ADP-ribosyltransferase, Chain A, domain 1"/>
    <property type="match status" value="1"/>
</dbReference>
<dbReference type="EMBL" id="CAJNOE010001053">
    <property type="protein sequence ID" value="CAF1380414.1"/>
    <property type="molecule type" value="Genomic_DNA"/>
</dbReference>
<dbReference type="EMBL" id="CAJOBB010002631">
    <property type="protein sequence ID" value="CAF3985556.1"/>
    <property type="molecule type" value="Genomic_DNA"/>
</dbReference>
<evidence type="ECO:0000313" key="2">
    <source>
        <dbReference type="EMBL" id="CAF3985556.1"/>
    </source>
</evidence>
<organism evidence="1 3">
    <name type="scientific">Adineta steineri</name>
    <dbReference type="NCBI Taxonomy" id="433720"/>
    <lineage>
        <taxon>Eukaryota</taxon>
        <taxon>Metazoa</taxon>
        <taxon>Spiralia</taxon>
        <taxon>Gnathifera</taxon>
        <taxon>Rotifera</taxon>
        <taxon>Eurotatoria</taxon>
        <taxon>Bdelloidea</taxon>
        <taxon>Adinetida</taxon>
        <taxon>Adinetidae</taxon>
        <taxon>Adineta</taxon>
    </lineage>
</organism>
<proteinExistence type="predicted"/>